<name>A0ACB8QE45_9AGAM</name>
<accession>A0ACB8QE45</accession>
<organism evidence="1 2">
    <name type="scientific">Vararia minispora EC-137</name>
    <dbReference type="NCBI Taxonomy" id="1314806"/>
    <lineage>
        <taxon>Eukaryota</taxon>
        <taxon>Fungi</taxon>
        <taxon>Dikarya</taxon>
        <taxon>Basidiomycota</taxon>
        <taxon>Agaricomycotina</taxon>
        <taxon>Agaricomycetes</taxon>
        <taxon>Russulales</taxon>
        <taxon>Lachnocladiaceae</taxon>
        <taxon>Vararia</taxon>
    </lineage>
</organism>
<sequence>MSTSQAVLMLSDVFTTAVAFAYAFYRTYLYPLYFSPLRKITGPTYAGPFLGHFWTVIASESGTIARQWVKEYGPIIRTVGPLGKDWVFVFKPEALQKILVNDWTNYPRPNFLRDMLGIVAGYGLLTVTGNEHRQMRRAINPAFSLSNIMAQTDIYFDSIDVYVSFLGRSQVKESKERVVPMYEWMSKVTLDIICDTAFGYRSNSLRNPNGALVRAYETLIALQSGPTLAKFIFIVSLPLMPTLINHRTFGPLLAPLFRFVPGVALFETLVKSTLEIRKISRELLRERVAESGVDVEDTSSKRDILSLLVRARKGENDGYTLSDDDLVDQVLTFLGAGHETTASGLSWALWLLATHPEVQDELRAELAPIFAASPRPDYRDMKDLKVLECVVMESLRLFPPVPLTFREAARDDWVDGTFIPKGTLFYLSIRAVNTWEPVWGPDAEVFRPSRWLDLPPAYNPSYSLLSFIAGPHACIGKTMAISEMKIVLAAMIANFEFRPAYEGQVAKPTAAITMKPEDNMPLLVRRVNSSSDKFLAEVIH</sequence>
<evidence type="ECO:0000313" key="1">
    <source>
        <dbReference type="EMBL" id="KAI0029997.1"/>
    </source>
</evidence>
<evidence type="ECO:0000313" key="2">
    <source>
        <dbReference type="Proteomes" id="UP000814128"/>
    </source>
</evidence>
<comment type="caution">
    <text evidence="1">The sequence shown here is derived from an EMBL/GenBank/DDBJ whole genome shotgun (WGS) entry which is preliminary data.</text>
</comment>
<dbReference type="Proteomes" id="UP000814128">
    <property type="component" value="Unassembled WGS sequence"/>
</dbReference>
<reference evidence="1" key="1">
    <citation type="submission" date="2021-02" db="EMBL/GenBank/DDBJ databases">
        <authorList>
            <consortium name="DOE Joint Genome Institute"/>
            <person name="Ahrendt S."/>
            <person name="Looney B.P."/>
            <person name="Miyauchi S."/>
            <person name="Morin E."/>
            <person name="Drula E."/>
            <person name="Courty P.E."/>
            <person name="Chicoki N."/>
            <person name="Fauchery L."/>
            <person name="Kohler A."/>
            <person name="Kuo A."/>
            <person name="Labutti K."/>
            <person name="Pangilinan J."/>
            <person name="Lipzen A."/>
            <person name="Riley R."/>
            <person name="Andreopoulos W."/>
            <person name="He G."/>
            <person name="Johnson J."/>
            <person name="Barry K.W."/>
            <person name="Grigoriev I.V."/>
            <person name="Nagy L."/>
            <person name="Hibbett D."/>
            <person name="Henrissat B."/>
            <person name="Matheny P.B."/>
            <person name="Labbe J."/>
            <person name="Martin F."/>
        </authorList>
    </citation>
    <scope>NUCLEOTIDE SEQUENCE</scope>
    <source>
        <strain evidence="1">EC-137</strain>
    </source>
</reference>
<proteinExistence type="predicted"/>
<keyword evidence="2" id="KW-1185">Reference proteome</keyword>
<gene>
    <name evidence="1" type="ORF">K488DRAFT_79853</name>
</gene>
<dbReference type="EMBL" id="MU273645">
    <property type="protein sequence ID" value="KAI0029997.1"/>
    <property type="molecule type" value="Genomic_DNA"/>
</dbReference>
<protein>
    <submittedName>
        <fullName evidence="1">Cytochrome P450</fullName>
    </submittedName>
</protein>
<reference evidence="1" key="2">
    <citation type="journal article" date="2022" name="New Phytol.">
        <title>Evolutionary transition to the ectomycorrhizal habit in the genomes of a hyperdiverse lineage of mushroom-forming fungi.</title>
        <authorList>
            <person name="Looney B."/>
            <person name="Miyauchi S."/>
            <person name="Morin E."/>
            <person name="Drula E."/>
            <person name="Courty P.E."/>
            <person name="Kohler A."/>
            <person name="Kuo A."/>
            <person name="LaButti K."/>
            <person name="Pangilinan J."/>
            <person name="Lipzen A."/>
            <person name="Riley R."/>
            <person name="Andreopoulos W."/>
            <person name="He G."/>
            <person name="Johnson J."/>
            <person name="Nolan M."/>
            <person name="Tritt A."/>
            <person name="Barry K.W."/>
            <person name="Grigoriev I.V."/>
            <person name="Nagy L.G."/>
            <person name="Hibbett D."/>
            <person name="Henrissat B."/>
            <person name="Matheny P.B."/>
            <person name="Labbe J."/>
            <person name="Martin F.M."/>
        </authorList>
    </citation>
    <scope>NUCLEOTIDE SEQUENCE</scope>
    <source>
        <strain evidence="1">EC-137</strain>
    </source>
</reference>